<feature type="compositionally biased region" description="Basic and acidic residues" evidence="4">
    <location>
        <begin position="682"/>
        <end position="698"/>
    </location>
</feature>
<dbReference type="EC" id="2.7.13.3" evidence="2"/>
<evidence type="ECO:0000259" key="5">
    <source>
        <dbReference type="PROSITE" id="PS50109"/>
    </source>
</evidence>
<evidence type="ECO:0000259" key="6">
    <source>
        <dbReference type="PROSITE" id="PS50122"/>
    </source>
</evidence>
<dbReference type="Pfam" id="PF08448">
    <property type="entry name" value="PAS_4"/>
    <property type="match status" value="1"/>
</dbReference>
<dbReference type="PANTHER" id="PTHR24422">
    <property type="entry name" value="CHEMOTAXIS PROTEIN METHYLTRANSFERASE"/>
    <property type="match status" value="1"/>
</dbReference>
<dbReference type="Gene3D" id="3.30.565.10">
    <property type="entry name" value="Histidine kinase-like ATPase, C-terminal domain"/>
    <property type="match status" value="1"/>
</dbReference>
<gene>
    <name evidence="8" type="ORF">SAMN05421770_101913</name>
</gene>
<dbReference type="InterPro" id="IPR035965">
    <property type="entry name" value="PAS-like_dom_sf"/>
</dbReference>
<evidence type="ECO:0000256" key="3">
    <source>
        <dbReference type="PROSITE-ProRule" id="PRU00050"/>
    </source>
</evidence>
<dbReference type="Pfam" id="PF01339">
    <property type="entry name" value="CheB_methylest"/>
    <property type="match status" value="1"/>
</dbReference>
<keyword evidence="3" id="KW-0378">Hydrolase</keyword>
<dbReference type="Pfam" id="PF03705">
    <property type="entry name" value="CheR_N"/>
    <property type="match status" value="1"/>
</dbReference>
<dbReference type="GO" id="GO:0006935">
    <property type="term" value="P:chemotaxis"/>
    <property type="evidence" value="ECO:0007669"/>
    <property type="project" value="UniProtKB-UniRule"/>
</dbReference>
<name>A0A239EF48_9BACT</name>
<reference evidence="8 9" key="1">
    <citation type="submission" date="2017-06" db="EMBL/GenBank/DDBJ databases">
        <authorList>
            <person name="Kim H.J."/>
            <person name="Triplett B.A."/>
        </authorList>
    </citation>
    <scope>NUCLEOTIDE SEQUENCE [LARGE SCALE GENOMIC DNA]</scope>
    <source>
        <strain evidence="8 9">DSM 18704</strain>
    </source>
</reference>
<dbReference type="Pfam" id="PF02518">
    <property type="entry name" value="HATPase_c"/>
    <property type="match status" value="1"/>
</dbReference>
<dbReference type="SMART" id="SM00387">
    <property type="entry name" value="HATPase_c"/>
    <property type="match status" value="1"/>
</dbReference>
<dbReference type="InterPro" id="IPR029063">
    <property type="entry name" value="SAM-dependent_MTases_sf"/>
</dbReference>
<proteinExistence type="predicted"/>
<dbReference type="Gene3D" id="3.40.50.180">
    <property type="entry name" value="Methylesterase CheB, C-terminal domain"/>
    <property type="match status" value="1"/>
</dbReference>
<dbReference type="Pfam" id="PF01739">
    <property type="entry name" value="CheR"/>
    <property type="match status" value="1"/>
</dbReference>
<organism evidence="8 9">
    <name type="scientific">Granulicella rosea</name>
    <dbReference type="NCBI Taxonomy" id="474952"/>
    <lineage>
        <taxon>Bacteria</taxon>
        <taxon>Pseudomonadati</taxon>
        <taxon>Acidobacteriota</taxon>
        <taxon>Terriglobia</taxon>
        <taxon>Terriglobales</taxon>
        <taxon>Acidobacteriaceae</taxon>
        <taxon>Granulicella</taxon>
    </lineage>
</organism>
<dbReference type="GO" id="GO:0000155">
    <property type="term" value="F:phosphorelay sensor kinase activity"/>
    <property type="evidence" value="ECO:0007669"/>
    <property type="project" value="InterPro"/>
</dbReference>
<dbReference type="OrthoDB" id="9816309at2"/>
<dbReference type="InterPro" id="IPR050903">
    <property type="entry name" value="Bact_Chemotaxis_MeTrfase"/>
</dbReference>
<dbReference type="GO" id="GO:0000156">
    <property type="term" value="F:phosphorelay response regulator activity"/>
    <property type="evidence" value="ECO:0007669"/>
    <property type="project" value="InterPro"/>
</dbReference>
<dbReference type="InterPro" id="IPR022641">
    <property type="entry name" value="CheR_N"/>
</dbReference>
<dbReference type="Pfam" id="PF13596">
    <property type="entry name" value="PAS_10"/>
    <property type="match status" value="1"/>
</dbReference>
<evidence type="ECO:0000256" key="4">
    <source>
        <dbReference type="SAM" id="MobiDB-lite"/>
    </source>
</evidence>
<dbReference type="SMART" id="SM00138">
    <property type="entry name" value="MeTrc"/>
    <property type="match status" value="1"/>
</dbReference>
<dbReference type="SUPFAM" id="SSF47384">
    <property type="entry name" value="Homodimeric domain of signal transducing histidine kinase"/>
    <property type="match status" value="1"/>
</dbReference>
<dbReference type="PANTHER" id="PTHR24422:SF27">
    <property type="entry name" value="PROTEIN-GLUTAMATE O-METHYLTRANSFERASE"/>
    <property type="match status" value="1"/>
</dbReference>
<dbReference type="PROSITE" id="PS50109">
    <property type="entry name" value="HIS_KIN"/>
    <property type="match status" value="1"/>
</dbReference>
<dbReference type="InterPro" id="IPR003661">
    <property type="entry name" value="HisK_dim/P_dom"/>
</dbReference>
<dbReference type="SUPFAM" id="SSF55874">
    <property type="entry name" value="ATPase domain of HSP90 chaperone/DNA topoisomerase II/histidine kinase"/>
    <property type="match status" value="1"/>
</dbReference>
<dbReference type="InterPro" id="IPR013656">
    <property type="entry name" value="PAS_4"/>
</dbReference>
<dbReference type="InterPro" id="IPR000780">
    <property type="entry name" value="CheR_MeTrfase"/>
</dbReference>
<evidence type="ECO:0000256" key="2">
    <source>
        <dbReference type="ARBA" id="ARBA00012438"/>
    </source>
</evidence>
<dbReference type="SUPFAM" id="SSF52738">
    <property type="entry name" value="Methylesterase CheB, C-terminal domain"/>
    <property type="match status" value="1"/>
</dbReference>
<keyword evidence="3" id="KW-0145">Chemotaxis</keyword>
<dbReference type="SMART" id="SM00388">
    <property type="entry name" value="HisKA"/>
    <property type="match status" value="1"/>
</dbReference>
<comment type="catalytic activity">
    <reaction evidence="1">
        <text>ATP + protein L-histidine = ADP + protein N-phospho-L-histidine.</text>
        <dbReference type="EC" id="2.7.13.3"/>
    </reaction>
</comment>
<evidence type="ECO:0000313" key="9">
    <source>
        <dbReference type="Proteomes" id="UP000198356"/>
    </source>
</evidence>
<dbReference type="RefSeq" id="WP_089407178.1">
    <property type="nucleotide sequence ID" value="NZ_FZOU01000001.1"/>
</dbReference>
<dbReference type="SMART" id="SM00091">
    <property type="entry name" value="PAS"/>
    <property type="match status" value="3"/>
</dbReference>
<sequence>MSDSKALTVVGIGASAGGLSALKAFFKQVPEDTGLAFVVVVHLSPDFESHLADLLQPYVGFTVEQIKETTLLEPNHLYVIPPNANLSAIDTHLRLSQLEERPRDRAQIDHFFRTLANTHDGNGVAVLLTGTGTDGTLGIMEIKASGGLVIVQAPEEAEYDGMPKSAIATGIVDLILPIAEIPRRILEYKEIEPRIALSVDPEEVSPDEGALLQDLLTVLRTRTDRDFSRYKPSTILRRITRRMQLNQVDDLSKYLDLIRRRPEEVTALADDLLITVSSFFRDREFFHKLELEEIPRLFAKKMELDMIRIWSAGCATGEEVYSLAILLSEEAERRQSPVQIQIFASDLHSQALEKARQGIYPANIENEVSTERLKRFFEAQHGGYRIRKEIRDLVVFTPHNLLTDPPFSRLDILSCRNLLIYLEREVQRDLIELFHYALNPDGTLLLGSAESIDGSDLFLVEDKKLCIFRKRNVPSRDPRLPVFPLTRNRLLADTTARGGHTLTTISHGALHQQMVERYAPPSILISPDNKIVHISEHAGRYLIHPGGEPTTNVLMILRQELRIELQVSLQQAREKKEAGASGAISVRFSSEDLRPVVMHVRPAMESERDGFVLVIFEERTPRKANIPQRPSEMLSDFSAARIDELESELSLTRQRLQSIIEEYESNREEMKASSEEIQSSNEELRSTMEELETSKEELQSSNEELQTVNQQFKLKVEELAQLSSDLQNLLSSTDIATLFLGRDLRILRFTPKLRELFNILATDRGRPISDLTHRLGYHELHKDAETVLGSLIPVEREIQDLTGRWYLTRVLPYRAANDQIGGIVITFVDIDVRKRAEGRWKEAKLAAETLIENLHEPLLVLTSNLDVRSANRAFYEHFQAQPQDTIGRKIYDLGNRQWDILALRGLLENLLKKDLHIEDFEVDHHFESIGRRVMLLSARYLDIPQKTILLGIRDITDRVNNEEQRVELLSKDRALAAETALRSTEAELARVVRALSVGELATSIAHEINQPLAGIVTNAEAGMRWLSNRSPSIEEAKESLSLIVRDGNRASTVIRRIREFLQKETPQDNFSVDINEVIDEALALTQSELLKRRIKLRRELSSELGEVRGDRVQLQQVMVNLILNGIDAMADAKDRVLLIRSERTSGALHVSVCDTGSGVDSKNIVRMFDAFYTTKPTGIGMGLAISRTILEACGGRIWAESNDGPGLTIKFEMPSAAGTGETK</sequence>
<feature type="domain" description="CheB-type methylesterase" evidence="6">
    <location>
        <begin position="6"/>
        <end position="192"/>
    </location>
</feature>
<feature type="active site" evidence="3">
    <location>
        <position position="134"/>
    </location>
</feature>
<dbReference type="InterPro" id="IPR000673">
    <property type="entry name" value="Sig_transdc_resp-reg_Me-estase"/>
</dbReference>
<dbReference type="InterPro" id="IPR036890">
    <property type="entry name" value="HATPase_C_sf"/>
</dbReference>
<dbReference type="Pfam" id="PF00512">
    <property type="entry name" value="HisKA"/>
    <property type="match status" value="1"/>
</dbReference>
<dbReference type="SUPFAM" id="SSF55785">
    <property type="entry name" value="PYP-like sensor domain (PAS domain)"/>
    <property type="match status" value="2"/>
</dbReference>
<dbReference type="PROSITE" id="PS50123">
    <property type="entry name" value="CHER"/>
    <property type="match status" value="1"/>
</dbReference>
<evidence type="ECO:0000313" key="8">
    <source>
        <dbReference type="EMBL" id="SNS42512.1"/>
    </source>
</evidence>
<dbReference type="InterPro" id="IPR036097">
    <property type="entry name" value="HisK_dim/P_sf"/>
</dbReference>
<dbReference type="GO" id="GO:0008984">
    <property type="term" value="F:protein-glutamate methylesterase activity"/>
    <property type="evidence" value="ECO:0007669"/>
    <property type="project" value="InterPro"/>
</dbReference>
<dbReference type="SUPFAM" id="SSF47757">
    <property type="entry name" value="Chemotaxis receptor methyltransferase CheR, N-terminal domain"/>
    <property type="match status" value="1"/>
</dbReference>
<dbReference type="PROSITE" id="PS50122">
    <property type="entry name" value="CHEB"/>
    <property type="match status" value="1"/>
</dbReference>
<dbReference type="InterPro" id="IPR000014">
    <property type="entry name" value="PAS"/>
</dbReference>
<feature type="active site" evidence="3">
    <location>
        <position position="42"/>
    </location>
</feature>
<accession>A0A239EF48</accession>
<dbReference type="Gene3D" id="1.10.287.130">
    <property type="match status" value="1"/>
</dbReference>
<dbReference type="InterPro" id="IPR005467">
    <property type="entry name" value="His_kinase_dom"/>
</dbReference>
<dbReference type="GO" id="GO:0008757">
    <property type="term" value="F:S-adenosylmethionine-dependent methyltransferase activity"/>
    <property type="evidence" value="ECO:0007669"/>
    <property type="project" value="InterPro"/>
</dbReference>
<feature type="domain" description="Histidine kinase" evidence="5">
    <location>
        <begin position="1003"/>
        <end position="1217"/>
    </location>
</feature>
<dbReference type="CDD" id="cd00082">
    <property type="entry name" value="HisKA"/>
    <property type="match status" value="1"/>
</dbReference>
<dbReference type="InterPro" id="IPR022642">
    <property type="entry name" value="CheR_C"/>
</dbReference>
<dbReference type="GO" id="GO:0005737">
    <property type="term" value="C:cytoplasm"/>
    <property type="evidence" value="ECO:0007669"/>
    <property type="project" value="InterPro"/>
</dbReference>
<dbReference type="EMBL" id="FZOU01000001">
    <property type="protein sequence ID" value="SNS42512.1"/>
    <property type="molecule type" value="Genomic_DNA"/>
</dbReference>
<dbReference type="SUPFAM" id="SSF53335">
    <property type="entry name" value="S-adenosyl-L-methionine-dependent methyltransferases"/>
    <property type="match status" value="1"/>
</dbReference>
<evidence type="ECO:0000256" key="1">
    <source>
        <dbReference type="ARBA" id="ARBA00000085"/>
    </source>
</evidence>
<dbReference type="InterPro" id="IPR035909">
    <property type="entry name" value="CheB_C"/>
</dbReference>
<protein>
    <recommendedName>
        <fullName evidence="2">histidine kinase</fullName>
        <ecNumber evidence="2">2.7.13.3</ecNumber>
    </recommendedName>
</protein>
<dbReference type="Gene3D" id="3.40.50.150">
    <property type="entry name" value="Vaccinia Virus protein VP39"/>
    <property type="match status" value="1"/>
</dbReference>
<dbReference type="PRINTS" id="PR00996">
    <property type="entry name" value="CHERMTFRASE"/>
</dbReference>
<dbReference type="Gene3D" id="3.30.450.20">
    <property type="entry name" value="PAS domain"/>
    <property type="match status" value="2"/>
</dbReference>
<feature type="region of interest" description="Disordered" evidence="4">
    <location>
        <begin position="666"/>
        <end position="701"/>
    </location>
</feature>
<evidence type="ECO:0000259" key="7">
    <source>
        <dbReference type="PROSITE" id="PS50123"/>
    </source>
</evidence>
<dbReference type="InterPro" id="IPR003594">
    <property type="entry name" value="HATPase_dom"/>
</dbReference>
<dbReference type="Proteomes" id="UP000198356">
    <property type="component" value="Unassembled WGS sequence"/>
</dbReference>
<feature type="active site" evidence="3">
    <location>
        <position position="15"/>
    </location>
</feature>
<dbReference type="CDD" id="cd16434">
    <property type="entry name" value="CheB-CheR_fusion"/>
    <property type="match status" value="1"/>
</dbReference>
<keyword evidence="9" id="KW-1185">Reference proteome</keyword>
<feature type="domain" description="CheR-type methyltransferase" evidence="7">
    <location>
        <begin position="212"/>
        <end position="473"/>
    </location>
</feature>
<dbReference type="AlphaFoldDB" id="A0A239EF48"/>